<dbReference type="SUPFAM" id="SSF53041">
    <property type="entry name" value="Resolvase-like"/>
    <property type="match status" value="1"/>
</dbReference>
<dbReference type="OrthoDB" id="9786476at2"/>
<gene>
    <name evidence="3" type="ORF">ESZ36_13460</name>
</gene>
<name>A0A5C6QEX6_9GAMM</name>
<dbReference type="SMART" id="SM00857">
    <property type="entry name" value="Resolvase"/>
    <property type="match status" value="1"/>
</dbReference>
<dbReference type="Pfam" id="PF00239">
    <property type="entry name" value="Resolvase"/>
    <property type="match status" value="1"/>
</dbReference>
<dbReference type="GO" id="GO:0003677">
    <property type="term" value="F:DNA binding"/>
    <property type="evidence" value="ECO:0007669"/>
    <property type="project" value="InterPro"/>
</dbReference>
<dbReference type="GO" id="GO:0000150">
    <property type="term" value="F:DNA strand exchange activity"/>
    <property type="evidence" value="ECO:0007669"/>
    <property type="project" value="InterPro"/>
</dbReference>
<dbReference type="PANTHER" id="PTHR30461:SF26">
    <property type="entry name" value="RESOLVASE HOMOLOG YNEB"/>
    <property type="match status" value="1"/>
</dbReference>
<dbReference type="PANTHER" id="PTHR30461">
    <property type="entry name" value="DNA-INVERTASE FROM LAMBDOID PROPHAGE"/>
    <property type="match status" value="1"/>
</dbReference>
<sequence>MLVGYARTSTVDQVAGFESQIKELTNIGCERIFQEQVSSVGKREQLDICLSFLRSDDVLIVTKLDRLARSVSNLLSIVEGIENKGCQLRILDMNFDTSTPQGKMMLSVFGAVAQFEREIMLERQREGIAKAKAEGKYKGRKPTAMAKVDEFKALVSEGLKPLEIMERLNIGKTSFYKLKQATLEDIDKTILESILSTTYIDNEVKESKGLKPIEALSNLIVKD</sequence>
<reference evidence="3 4" key="1">
    <citation type="submission" date="2019-07" db="EMBL/GenBank/DDBJ databases">
        <title>Genomes of sea-ice associated Colwellia species.</title>
        <authorList>
            <person name="Bowman J.P."/>
        </authorList>
    </citation>
    <scope>NUCLEOTIDE SEQUENCE [LARGE SCALE GENOMIC DNA]</scope>
    <source>
        <strain evidence="3 4">ACAM 459</strain>
    </source>
</reference>
<protein>
    <submittedName>
        <fullName evidence="3">Recombinase family protein</fullName>
    </submittedName>
</protein>
<feature type="domain" description="Resolvase/invertase-type recombinase catalytic" evidence="2">
    <location>
        <begin position="1"/>
        <end position="135"/>
    </location>
</feature>
<dbReference type="AlphaFoldDB" id="A0A5C6QEX6"/>
<dbReference type="RefSeq" id="WP_146788844.1">
    <property type="nucleotide sequence ID" value="NZ_VOLT01000006.1"/>
</dbReference>
<dbReference type="EMBL" id="VOLT01000006">
    <property type="protein sequence ID" value="TWX67301.1"/>
    <property type="molecule type" value="Genomic_DNA"/>
</dbReference>
<accession>A0A5C6QEX6</accession>
<comment type="similarity">
    <text evidence="1">Belongs to the site-specific recombinase resolvase family.</text>
</comment>
<dbReference type="Gene3D" id="3.40.50.1390">
    <property type="entry name" value="Resolvase, N-terminal catalytic domain"/>
    <property type="match status" value="1"/>
</dbReference>
<evidence type="ECO:0000259" key="2">
    <source>
        <dbReference type="PROSITE" id="PS51736"/>
    </source>
</evidence>
<evidence type="ECO:0000256" key="1">
    <source>
        <dbReference type="ARBA" id="ARBA00009913"/>
    </source>
</evidence>
<dbReference type="PROSITE" id="PS51736">
    <property type="entry name" value="RECOMBINASES_3"/>
    <property type="match status" value="1"/>
</dbReference>
<dbReference type="InterPro" id="IPR036162">
    <property type="entry name" value="Resolvase-like_N_sf"/>
</dbReference>
<keyword evidence="4" id="KW-1185">Reference proteome</keyword>
<dbReference type="Proteomes" id="UP000321822">
    <property type="component" value="Unassembled WGS sequence"/>
</dbReference>
<dbReference type="CDD" id="cd03768">
    <property type="entry name" value="SR_ResInv"/>
    <property type="match status" value="1"/>
</dbReference>
<organism evidence="3 4">
    <name type="scientific">Colwellia demingiae</name>
    <dbReference type="NCBI Taxonomy" id="89401"/>
    <lineage>
        <taxon>Bacteria</taxon>
        <taxon>Pseudomonadati</taxon>
        <taxon>Pseudomonadota</taxon>
        <taxon>Gammaproteobacteria</taxon>
        <taxon>Alteromonadales</taxon>
        <taxon>Colwelliaceae</taxon>
        <taxon>Colwellia</taxon>
    </lineage>
</organism>
<proteinExistence type="inferred from homology"/>
<comment type="caution">
    <text evidence="3">The sequence shown here is derived from an EMBL/GenBank/DDBJ whole genome shotgun (WGS) entry which is preliminary data.</text>
</comment>
<evidence type="ECO:0000313" key="4">
    <source>
        <dbReference type="Proteomes" id="UP000321822"/>
    </source>
</evidence>
<dbReference type="InterPro" id="IPR006119">
    <property type="entry name" value="Resolv_N"/>
</dbReference>
<dbReference type="InterPro" id="IPR050639">
    <property type="entry name" value="SSR_resolvase"/>
</dbReference>
<evidence type="ECO:0000313" key="3">
    <source>
        <dbReference type="EMBL" id="TWX67301.1"/>
    </source>
</evidence>